<evidence type="ECO:0000313" key="2">
    <source>
        <dbReference type="EMBL" id="MUV13660.1"/>
    </source>
</evidence>
<comment type="caution">
    <text evidence="2">The sequence shown here is derived from an EMBL/GenBank/DDBJ whole genome shotgun (WGS) entry which is preliminary data.</text>
</comment>
<proteinExistence type="predicted"/>
<feature type="chain" id="PRO_5028900947" description="DUF3108 domain-containing protein" evidence="1">
    <location>
        <begin position="20"/>
        <end position="256"/>
    </location>
</feature>
<feature type="signal peptide" evidence="1">
    <location>
        <begin position="1"/>
        <end position="19"/>
    </location>
</feature>
<evidence type="ECO:0008006" key="4">
    <source>
        <dbReference type="Google" id="ProtNLM"/>
    </source>
</evidence>
<keyword evidence="1" id="KW-0732">Signal</keyword>
<dbReference type="EMBL" id="WOXT01000001">
    <property type="protein sequence ID" value="MUV13660.1"/>
    <property type="molecule type" value="Genomic_DNA"/>
</dbReference>
<dbReference type="Proteomes" id="UP000479692">
    <property type="component" value="Unassembled WGS sequence"/>
</dbReference>
<reference evidence="2 3" key="1">
    <citation type="submission" date="2019-12" db="EMBL/GenBank/DDBJ databases">
        <authorList>
            <person name="Xu J."/>
        </authorList>
    </citation>
    <scope>NUCLEOTIDE SEQUENCE [LARGE SCALE GENOMIC DNA]</scope>
    <source>
        <strain evidence="2 3">HX-5-24</strain>
    </source>
</reference>
<evidence type="ECO:0000313" key="3">
    <source>
        <dbReference type="Proteomes" id="UP000479692"/>
    </source>
</evidence>
<keyword evidence="3" id="KW-1185">Reference proteome</keyword>
<name>A0A7C9LH12_9GAMM</name>
<sequence length="256" mass="27469">MYRFLLALALAGACASAHAQDPAAPTEQESEALATAASRGVALWRLERAATTADVVARDERKFRKDERVVGFVTREDGDAIVVTWVDATPAALYRVRVGVDGVAGELETLETPAALTPGETAEAKARAIAIPLVPPTCTDSYRTVALPVSDARWSVYLLPATAKAQSVPIGGSYRIDVADGKVASQHAYTKTCVALDTKPGTVATMVTSDFDAMPTDVHVFWQLWSRTPMYVSTQRGLWAIQEGHATLLERPKTGQ</sequence>
<accession>A0A7C9LH12</accession>
<protein>
    <recommendedName>
        <fullName evidence="4">DUF3108 domain-containing protein</fullName>
    </recommendedName>
</protein>
<dbReference type="AlphaFoldDB" id="A0A7C9LH12"/>
<dbReference type="RefSeq" id="WP_156640842.1">
    <property type="nucleotide sequence ID" value="NZ_WOXT01000001.1"/>
</dbReference>
<gene>
    <name evidence="2" type="ORF">GN331_05495</name>
</gene>
<organism evidence="2 3">
    <name type="scientific">Noviluteimonas gilva</name>
    <dbReference type="NCBI Taxonomy" id="2682097"/>
    <lineage>
        <taxon>Bacteria</taxon>
        <taxon>Pseudomonadati</taxon>
        <taxon>Pseudomonadota</taxon>
        <taxon>Gammaproteobacteria</taxon>
        <taxon>Lysobacterales</taxon>
        <taxon>Lysobacteraceae</taxon>
        <taxon>Noviluteimonas</taxon>
    </lineage>
</organism>
<evidence type="ECO:0000256" key="1">
    <source>
        <dbReference type="SAM" id="SignalP"/>
    </source>
</evidence>